<dbReference type="Gene3D" id="3.40.50.12660">
    <property type="match status" value="1"/>
</dbReference>
<sequence length="1251" mass="139005">MTEALPPSAHGGQGHERQEQFPVTSSGFPPAPSRKAVIVQCCYREQDRDTALDTSCKEAEVLDDLLQKFDFDPRNVHVLTDLKIGREQATLHNVHAQLRWLVDRAQAGDVLVFAFFGRGVLMPDPDSESLIGMEDCLCLSEFDPDEKLGLDSTLEGVAAFHFCSCRPQDFSWGRAASSGGPGGFFVPSLIEIFRRTVELVRLRIQQTDPSTLPFIPPLPFLTFSSPPHECPFLESPLGGHLKDPPPLPPDPLLRVLTESSTGPPRNEAERAALSAVPGALFNLRDCLRRVPLVLLQLVCRLPRRQPAAAQRHRPGRGQTSPDGSANSKGYAEEDEGIEGVHLTLEEKRKEGIHRREEEEGGGEKQPGVEVGIEGLMNVVAECLLPPLDDLFPPSIFQLAEKAAGKPAWTLEVKVEEDERKKQEQDERVAERTIELPLLSHKLPGSFSDGKKVLTESSTGPPRNEAERAALSAVPGALFNLRDCLRRVPLVLLQLVCRLPRRQPAAAQRHRPGRGQTSPDGSANSKGYAEEDEGIEGVHLTLEEKRKEGIHRREEEEGGGEKQPGVEVGIEGLMNVVAECLLPPLDDLFPPSIFQLAEKAAGKPAWTLEVKVEEDERKKQEQDERVAERTIELPLLSHKLPGSFSDGKKSFTKAVRPQTVSSLSPASGASSLPPHVLPAPRFFTGNPNNKQGLPIFPSSLCPQENKDHKVSDDPHSLVLEPSSCPGGFRSSLGVSCRLRLTASLSGSLHLQILQLGILGETRTRKHTRPGDLYGFFGQDSVGKRVRSFWVQVCLLQPRSFDECLSRGEAPLCSGPRTRSLMSTDAAEVYMEGLRDSRVCAEMHALREWAEGERRLQREERKVREETRWKEKMRVADDFERQFRKLEMKAVKAIERSQAGQAAPVNLPREMSKFQVRFIPEIQTLLPLAFAEAAPLRTLFVGPSGPLFAPIFEHTPSNLHSAIMLPSCEALAKRQATVLLSLERVHRSVNEANRRIRDRQLNIFSQYRLAKALRVGPLKSQCDAYIQTDERAFPFGSRHSVCVPPCLRVREYFLDPRRQVCLPQPDWPKHWNGPPAFAFPYGRRLLAEKSQDLSYREAAAGVALAGLRGDACPSVSVSSPEYQYACLEGLQRSVLPCRRTEEALPRDELDRRAEWLAGAGEPAWHRSDCLDGCGWTGKRRERPVLGELSSSTVPPVQHLGEMDEEDEILLKAAAAVVETHWKAESSQTHKKGRGELFYTLFSKSPDNMSVQKM</sequence>
<evidence type="ECO:0000256" key="2">
    <source>
        <dbReference type="SAM" id="MobiDB-lite"/>
    </source>
</evidence>
<comment type="similarity">
    <text evidence="1">Belongs to the peptidase C14B family.</text>
</comment>
<dbReference type="AlphaFoldDB" id="A0A0G4HQX5"/>
<accession>A0A0G4HQX5</accession>
<dbReference type="GO" id="GO:0004197">
    <property type="term" value="F:cysteine-type endopeptidase activity"/>
    <property type="evidence" value="ECO:0007669"/>
    <property type="project" value="InterPro"/>
</dbReference>
<name>A0A0G4HQX5_9ALVE</name>
<feature type="compositionally biased region" description="Basic and acidic residues" evidence="2">
    <location>
        <begin position="343"/>
        <end position="357"/>
    </location>
</feature>
<feature type="compositionally biased region" description="Basic and acidic residues" evidence="2">
    <location>
        <begin position="540"/>
        <end position="554"/>
    </location>
</feature>
<protein>
    <recommendedName>
        <fullName evidence="3">Peptidase C14 caspase domain-containing protein</fullName>
    </recommendedName>
</protein>
<dbReference type="PANTHER" id="PTHR48104">
    <property type="entry name" value="METACASPASE-4"/>
    <property type="match status" value="1"/>
</dbReference>
<organism evidence="4">
    <name type="scientific">Chromera velia CCMP2878</name>
    <dbReference type="NCBI Taxonomy" id="1169474"/>
    <lineage>
        <taxon>Eukaryota</taxon>
        <taxon>Sar</taxon>
        <taxon>Alveolata</taxon>
        <taxon>Colpodellida</taxon>
        <taxon>Chromeraceae</taxon>
        <taxon>Chromera</taxon>
    </lineage>
</organism>
<evidence type="ECO:0000256" key="1">
    <source>
        <dbReference type="ARBA" id="ARBA00009005"/>
    </source>
</evidence>
<dbReference type="Pfam" id="PF00656">
    <property type="entry name" value="Peptidase_C14"/>
    <property type="match status" value="1"/>
</dbReference>
<feature type="domain" description="Peptidase C14 caspase" evidence="3">
    <location>
        <begin position="34"/>
        <end position="138"/>
    </location>
</feature>
<reference evidence="4" key="1">
    <citation type="submission" date="2014-11" db="EMBL/GenBank/DDBJ databases">
        <authorList>
            <person name="Otto D Thomas"/>
            <person name="Naeem Raeece"/>
        </authorList>
    </citation>
    <scope>NUCLEOTIDE SEQUENCE</scope>
</reference>
<dbReference type="InterPro" id="IPR011600">
    <property type="entry name" value="Pept_C14_caspase"/>
</dbReference>
<dbReference type="InterPro" id="IPR050452">
    <property type="entry name" value="Metacaspase"/>
</dbReference>
<evidence type="ECO:0000259" key="3">
    <source>
        <dbReference type="Pfam" id="PF00656"/>
    </source>
</evidence>
<proteinExistence type="inferred from homology"/>
<feature type="region of interest" description="Disordered" evidence="2">
    <location>
        <begin position="305"/>
        <end position="368"/>
    </location>
</feature>
<dbReference type="GO" id="GO:0005737">
    <property type="term" value="C:cytoplasm"/>
    <property type="evidence" value="ECO:0007669"/>
    <property type="project" value="TreeGrafter"/>
</dbReference>
<feature type="region of interest" description="Disordered" evidence="2">
    <location>
        <begin position="1"/>
        <end position="29"/>
    </location>
</feature>
<dbReference type="VEuPathDB" id="CryptoDB:Cvel_1265"/>
<dbReference type="GO" id="GO:0006508">
    <property type="term" value="P:proteolysis"/>
    <property type="evidence" value="ECO:0007669"/>
    <property type="project" value="InterPro"/>
</dbReference>
<gene>
    <name evidence="4" type="ORF">Cvel_1265</name>
</gene>
<dbReference type="EMBL" id="CDMZ01003503">
    <property type="protein sequence ID" value="CEM46626.1"/>
    <property type="molecule type" value="Genomic_DNA"/>
</dbReference>
<evidence type="ECO:0000313" key="4">
    <source>
        <dbReference type="EMBL" id="CEM46626.1"/>
    </source>
</evidence>
<feature type="region of interest" description="Disordered" evidence="2">
    <location>
        <begin position="502"/>
        <end position="565"/>
    </location>
</feature>
<dbReference type="PANTHER" id="PTHR48104:SF30">
    <property type="entry name" value="METACASPASE-1"/>
    <property type="match status" value="1"/>
</dbReference>